<sequence>MYPRDLKGYGPLPPSPQWPDGARVALQFVINYEEGGERSILHGDRCSEAFLTEEPTRELPNLRNLNVESQYEYGSRAGFWRLHRMFTERGLPVTVFGIAEALEKNPEAVAAMREARWEIACHGLRWINYAEMPREEEERHVRRAVELHTRVTGERPRGWYTGRMSPHTRRLVADEGGFLYDSDSFADDLPYWVPVGDRAQLVVPYTLDNNDGRYLNTYGFQSESFSRYLLRALDLLRAEADHCPKMMSVGLHTRIVGRPGRAADLARFLDEVAAADDVWVTRRVDIARHWRRVQPAEAHLPGLRDAAVSADALV</sequence>
<dbReference type="PANTHER" id="PTHR43123">
    <property type="entry name" value="POLYSACCHARIDE DEACETYLASE-RELATED"/>
    <property type="match status" value="1"/>
</dbReference>
<protein>
    <submittedName>
        <fullName evidence="2">Allantoinase PuuE</fullName>
    </submittedName>
</protein>
<dbReference type="SUPFAM" id="SSF88713">
    <property type="entry name" value="Glycoside hydrolase/deacetylase"/>
    <property type="match status" value="1"/>
</dbReference>
<dbReference type="RefSeq" id="WP_268976298.1">
    <property type="nucleotide sequence ID" value="NZ_CP117522.1"/>
</dbReference>
<reference evidence="2 3" key="1">
    <citation type="submission" date="2023-02" db="EMBL/GenBank/DDBJ databases">
        <title>Streptomyces sp. SCA4-21 with antifungal activity against Fusarium oxysporum f. sp. cubense, Streptomyces sp. SCA2-17 with antifungal activity against Fusarium oxysporum f. sp. cubense.</title>
        <authorList>
            <person name="Qi D."/>
        </authorList>
    </citation>
    <scope>NUCLEOTIDE SEQUENCE [LARGE SCALE GENOMIC DNA]</scope>
    <source>
        <strain evidence="2 3">SCA4-21</strain>
    </source>
</reference>
<dbReference type="InterPro" id="IPR002509">
    <property type="entry name" value="NODB_dom"/>
</dbReference>
<proteinExistence type="predicted"/>
<organism evidence="2 3">
    <name type="scientific">Streptomyces luomodiensis</name>
    <dbReference type="NCBI Taxonomy" id="3026192"/>
    <lineage>
        <taxon>Bacteria</taxon>
        <taxon>Bacillati</taxon>
        <taxon>Actinomycetota</taxon>
        <taxon>Actinomycetes</taxon>
        <taxon>Kitasatosporales</taxon>
        <taxon>Streptomycetaceae</taxon>
        <taxon>Streptomyces</taxon>
    </lineage>
</organism>
<dbReference type="Proteomes" id="UP001305606">
    <property type="component" value="Chromosome"/>
</dbReference>
<dbReference type="Gene3D" id="3.20.20.370">
    <property type="entry name" value="Glycoside hydrolase/deacetylase"/>
    <property type="match status" value="1"/>
</dbReference>
<name>A0ABY9V9X5_9ACTN</name>
<dbReference type="InterPro" id="IPR011330">
    <property type="entry name" value="Glyco_hydro/deAcase_b/a-brl"/>
</dbReference>
<keyword evidence="3" id="KW-1185">Reference proteome</keyword>
<dbReference type="InterPro" id="IPR017625">
    <property type="entry name" value="PuuE"/>
</dbReference>
<evidence type="ECO:0000259" key="1">
    <source>
        <dbReference type="PROSITE" id="PS51677"/>
    </source>
</evidence>
<accession>A0ABY9V9X5</accession>
<evidence type="ECO:0000313" key="3">
    <source>
        <dbReference type="Proteomes" id="UP001305606"/>
    </source>
</evidence>
<dbReference type="EMBL" id="CP117522">
    <property type="protein sequence ID" value="WNF00801.1"/>
    <property type="molecule type" value="Genomic_DNA"/>
</dbReference>
<gene>
    <name evidence="2" type="primary">puuE</name>
    <name evidence="2" type="ORF">PS467_38470</name>
</gene>
<evidence type="ECO:0000313" key="2">
    <source>
        <dbReference type="EMBL" id="WNF00801.1"/>
    </source>
</evidence>
<dbReference type="PANTHER" id="PTHR43123:SF1">
    <property type="entry name" value="POLYSACCHARIDE DEACETYLASE-RELATED"/>
    <property type="match status" value="1"/>
</dbReference>
<dbReference type="PROSITE" id="PS51677">
    <property type="entry name" value="NODB"/>
    <property type="match status" value="1"/>
</dbReference>
<dbReference type="NCBIfam" id="TIGR03212">
    <property type="entry name" value="uraD_N-term-dom"/>
    <property type="match status" value="1"/>
</dbReference>
<dbReference type="Pfam" id="PF01522">
    <property type="entry name" value="Polysacc_deac_1"/>
    <property type="match status" value="1"/>
</dbReference>
<feature type="domain" description="NodB homology" evidence="1">
    <location>
        <begin position="65"/>
        <end position="281"/>
    </location>
</feature>